<feature type="domain" description="FHA" evidence="11">
    <location>
        <begin position="62"/>
        <end position="115"/>
    </location>
</feature>
<evidence type="ECO:0000313" key="13">
    <source>
        <dbReference type="EMBL" id="RSH92436.1"/>
    </source>
</evidence>
<dbReference type="InterPro" id="IPR011009">
    <property type="entry name" value="Kinase-like_dom_sf"/>
</dbReference>
<dbReference type="GO" id="GO:0005737">
    <property type="term" value="C:cytoplasm"/>
    <property type="evidence" value="ECO:0007669"/>
    <property type="project" value="TreeGrafter"/>
</dbReference>
<dbReference type="InterPro" id="IPR008271">
    <property type="entry name" value="Ser/Thr_kinase_AS"/>
</dbReference>
<dbReference type="InterPro" id="IPR008984">
    <property type="entry name" value="SMAD_FHA_dom_sf"/>
</dbReference>
<keyword evidence="5 13" id="KW-0808">Transferase</keyword>
<dbReference type="InterPro" id="IPR000719">
    <property type="entry name" value="Prot_kinase_dom"/>
</dbReference>
<organism evidence="13 14">
    <name type="scientific">Saitozyma podzolica</name>
    <dbReference type="NCBI Taxonomy" id="1890683"/>
    <lineage>
        <taxon>Eukaryota</taxon>
        <taxon>Fungi</taxon>
        <taxon>Dikarya</taxon>
        <taxon>Basidiomycota</taxon>
        <taxon>Agaricomycotina</taxon>
        <taxon>Tremellomycetes</taxon>
        <taxon>Tremellales</taxon>
        <taxon>Trimorphomycetaceae</taxon>
        <taxon>Saitozyma</taxon>
    </lineage>
</organism>
<proteinExistence type="inferred from homology"/>
<dbReference type="PANTHER" id="PTHR44167:SF24">
    <property type="entry name" value="SERINE_THREONINE-PROTEIN KINASE CHK2"/>
    <property type="match status" value="1"/>
</dbReference>
<comment type="catalytic activity">
    <reaction evidence="8">
        <text>L-seryl-[protein] + ATP = O-phospho-L-seryl-[protein] + ADP + H(+)</text>
        <dbReference type="Rhea" id="RHEA:17989"/>
        <dbReference type="Rhea" id="RHEA-COMP:9863"/>
        <dbReference type="Rhea" id="RHEA-COMP:11604"/>
        <dbReference type="ChEBI" id="CHEBI:15378"/>
        <dbReference type="ChEBI" id="CHEBI:29999"/>
        <dbReference type="ChEBI" id="CHEBI:30616"/>
        <dbReference type="ChEBI" id="CHEBI:83421"/>
        <dbReference type="ChEBI" id="CHEBI:456216"/>
        <dbReference type="EC" id="2.7.11.1"/>
    </reaction>
</comment>
<dbReference type="EC" id="2.7.11.1" evidence="2"/>
<evidence type="ECO:0000259" key="11">
    <source>
        <dbReference type="PROSITE" id="PS50006"/>
    </source>
</evidence>
<feature type="domain" description="Protein kinase" evidence="12">
    <location>
        <begin position="181"/>
        <end position="530"/>
    </location>
</feature>
<dbReference type="Pfam" id="PF00498">
    <property type="entry name" value="FHA"/>
    <property type="match status" value="1"/>
</dbReference>
<evidence type="ECO:0000256" key="5">
    <source>
        <dbReference type="ARBA" id="ARBA00022777"/>
    </source>
</evidence>
<gene>
    <name evidence="13" type="primary">MEK1</name>
    <name evidence="13" type="ORF">EHS25_008851</name>
</gene>
<keyword evidence="6 9" id="KW-0067">ATP-binding</keyword>
<dbReference type="SUPFAM" id="SSF56112">
    <property type="entry name" value="Protein kinase-like (PK-like)"/>
    <property type="match status" value="1"/>
</dbReference>
<dbReference type="Proteomes" id="UP000279259">
    <property type="component" value="Unassembled WGS sequence"/>
</dbReference>
<feature type="compositionally biased region" description="Basic residues" evidence="10">
    <location>
        <begin position="614"/>
        <end position="627"/>
    </location>
</feature>
<dbReference type="EMBL" id="RSCD01000006">
    <property type="protein sequence ID" value="RSH92436.1"/>
    <property type="molecule type" value="Genomic_DNA"/>
</dbReference>
<dbReference type="SMART" id="SM00240">
    <property type="entry name" value="FHA"/>
    <property type="match status" value="1"/>
</dbReference>
<evidence type="ECO:0000256" key="7">
    <source>
        <dbReference type="ARBA" id="ARBA00047899"/>
    </source>
</evidence>
<keyword evidence="4 9" id="KW-0547">Nucleotide-binding</keyword>
<dbReference type="InterPro" id="IPR000253">
    <property type="entry name" value="FHA_dom"/>
</dbReference>
<dbReference type="AlphaFoldDB" id="A0A427YMY9"/>
<feature type="region of interest" description="Disordered" evidence="10">
    <location>
        <begin position="568"/>
        <end position="640"/>
    </location>
</feature>
<dbReference type="GO" id="GO:0005524">
    <property type="term" value="F:ATP binding"/>
    <property type="evidence" value="ECO:0007669"/>
    <property type="project" value="UniProtKB-UniRule"/>
</dbReference>
<feature type="compositionally biased region" description="Polar residues" evidence="10">
    <location>
        <begin position="630"/>
        <end position="639"/>
    </location>
</feature>
<dbReference type="SUPFAM" id="SSF49879">
    <property type="entry name" value="SMAD/FHA domain"/>
    <property type="match status" value="1"/>
</dbReference>
<evidence type="ECO:0000256" key="8">
    <source>
        <dbReference type="ARBA" id="ARBA00048679"/>
    </source>
</evidence>
<evidence type="ECO:0000259" key="12">
    <source>
        <dbReference type="PROSITE" id="PS50011"/>
    </source>
</evidence>
<dbReference type="OrthoDB" id="40902at2759"/>
<dbReference type="Gene3D" id="1.10.510.10">
    <property type="entry name" value="Transferase(Phosphotransferase) domain 1"/>
    <property type="match status" value="1"/>
</dbReference>
<keyword evidence="14" id="KW-1185">Reference proteome</keyword>
<keyword evidence="3" id="KW-0723">Serine/threonine-protein kinase</keyword>
<comment type="caution">
    <text evidence="13">The sequence shown here is derived from an EMBL/GenBank/DDBJ whole genome shotgun (WGS) entry which is preliminary data.</text>
</comment>
<dbReference type="GO" id="GO:0004674">
    <property type="term" value="F:protein serine/threonine kinase activity"/>
    <property type="evidence" value="ECO:0007669"/>
    <property type="project" value="UniProtKB-KW"/>
</dbReference>
<dbReference type="Pfam" id="PF00069">
    <property type="entry name" value="Pkinase"/>
    <property type="match status" value="1"/>
</dbReference>
<dbReference type="SMART" id="SM00220">
    <property type="entry name" value="S_TKc"/>
    <property type="match status" value="1"/>
</dbReference>
<dbReference type="PANTHER" id="PTHR44167">
    <property type="entry name" value="OVARIAN-SPECIFIC SERINE/THREONINE-PROTEIN KINASE LOK-RELATED"/>
    <property type="match status" value="1"/>
</dbReference>
<dbReference type="CDD" id="cd22670">
    <property type="entry name" value="FHA_MEK1-like"/>
    <property type="match status" value="1"/>
</dbReference>
<dbReference type="PROSITE" id="PS50011">
    <property type="entry name" value="PROTEIN_KINASE_DOM"/>
    <property type="match status" value="1"/>
</dbReference>
<protein>
    <recommendedName>
        <fullName evidence="2">non-specific serine/threonine protein kinase</fullName>
        <ecNumber evidence="2">2.7.11.1</ecNumber>
    </recommendedName>
</protein>
<comment type="catalytic activity">
    <reaction evidence="7">
        <text>L-threonyl-[protein] + ATP = O-phospho-L-threonyl-[protein] + ADP + H(+)</text>
        <dbReference type="Rhea" id="RHEA:46608"/>
        <dbReference type="Rhea" id="RHEA-COMP:11060"/>
        <dbReference type="Rhea" id="RHEA-COMP:11605"/>
        <dbReference type="ChEBI" id="CHEBI:15378"/>
        <dbReference type="ChEBI" id="CHEBI:30013"/>
        <dbReference type="ChEBI" id="CHEBI:30616"/>
        <dbReference type="ChEBI" id="CHEBI:61977"/>
        <dbReference type="ChEBI" id="CHEBI:456216"/>
        <dbReference type="EC" id="2.7.11.1"/>
    </reaction>
</comment>
<evidence type="ECO:0000313" key="14">
    <source>
        <dbReference type="Proteomes" id="UP000279259"/>
    </source>
</evidence>
<dbReference type="GO" id="GO:0051598">
    <property type="term" value="P:meiotic recombination checkpoint signaling"/>
    <property type="evidence" value="ECO:0007669"/>
    <property type="project" value="TreeGrafter"/>
</dbReference>
<feature type="compositionally biased region" description="Acidic residues" evidence="10">
    <location>
        <begin position="586"/>
        <end position="599"/>
    </location>
</feature>
<evidence type="ECO:0000256" key="4">
    <source>
        <dbReference type="ARBA" id="ARBA00022741"/>
    </source>
</evidence>
<dbReference type="PROSITE" id="PS00108">
    <property type="entry name" value="PROTEIN_KINASE_ST"/>
    <property type="match status" value="1"/>
</dbReference>
<feature type="region of interest" description="Disordered" evidence="10">
    <location>
        <begin position="368"/>
        <end position="391"/>
    </location>
</feature>
<name>A0A427YMY9_9TREE</name>
<evidence type="ECO:0000256" key="3">
    <source>
        <dbReference type="ARBA" id="ARBA00022527"/>
    </source>
</evidence>
<feature type="compositionally biased region" description="Basic and acidic residues" evidence="10">
    <location>
        <begin position="600"/>
        <end position="613"/>
    </location>
</feature>
<keyword evidence="5 13" id="KW-0418">Kinase</keyword>
<comment type="similarity">
    <text evidence="1">Belongs to the protein kinase superfamily. CAMK Ser/Thr protein kinase family. CHEK2 subfamily.</text>
</comment>
<reference evidence="13 14" key="1">
    <citation type="submission" date="2018-11" db="EMBL/GenBank/DDBJ databases">
        <title>Genome sequence of Saitozyma podzolica DSM 27192.</title>
        <authorList>
            <person name="Aliyu H."/>
            <person name="Gorte O."/>
            <person name="Ochsenreither K."/>
        </authorList>
    </citation>
    <scope>NUCLEOTIDE SEQUENCE [LARGE SCALE GENOMIC DNA]</scope>
    <source>
        <strain evidence="13 14">DSM 27192</strain>
    </source>
</reference>
<dbReference type="PROSITE" id="PS50006">
    <property type="entry name" value="FHA_DOMAIN"/>
    <property type="match status" value="1"/>
</dbReference>
<evidence type="ECO:0000256" key="1">
    <source>
        <dbReference type="ARBA" id="ARBA00005575"/>
    </source>
</evidence>
<dbReference type="GO" id="GO:0005634">
    <property type="term" value="C:nucleus"/>
    <property type="evidence" value="ECO:0007669"/>
    <property type="project" value="TreeGrafter"/>
</dbReference>
<feature type="binding site" evidence="9">
    <location>
        <position position="209"/>
    </location>
    <ligand>
        <name>ATP</name>
        <dbReference type="ChEBI" id="CHEBI:30616"/>
    </ligand>
</feature>
<dbReference type="InterPro" id="IPR017441">
    <property type="entry name" value="Protein_kinase_ATP_BS"/>
</dbReference>
<sequence length="733" mass="82172">MPRPPVTLEQLRHRRHLFLGVTPPPVRRRPWTQEHSMEVVGKLCGDIGGKKVQIMIHLGMEFWIGRHEACDLVIDHREVSNFHIRLYAVRTSGTLSVVCLHDLSSNGIILNGAKNRSGQSVRMQGRLLERKYIVLMPGDEIGLPGSKTRSGATPAATLWKRTYLHQQRRPKDPSNPGRLPKIYNYPLGSGSFGIVHLASHAGNLQVACKTVFGPPDKHHRETLQREIRILKAIDHPNVLSLFDAVEEKHGDLAGITHMFLQLVTGGDLFSYMEKHRALCEEEVRWMGWQLLGALAYLHGKGIAHRDIKPENILLFTSCQYPHLIIGDFGSAINLEHCLSALPQSPGPWFRLRDGCGTVSYMPPERLEHQLPDRRSVKDKERAESAGRTREEVTRRWFEEEAKMDIWATGVVIWMMGTAQHPYDHDANDYTAAPDLTFELDSGGSFDEDDAMLRTTESRGTVDAQPKNKQHMTEARVMFGKINRFKSLPQDFRRRPIEHWSLEGINFLDSVFISHPEDRATASIAREHMWFELNDEELNELHRAVVVKGSVPTPYRRWAKRKGESELESMAKIKIPSRGNGKGSGEDEREDGPDAELEPEVDSKEMAVKSESRGHRVHLTPSKKRRLVPNRSLTDGTTMGKNAAEVAKTRNDFATPFSAKHRGSARYRELISPSPPPIIDATPKTADAANALIDFASTGSLGGRDLIQAYESAEVGEAGVVQSGVPESIASWSA</sequence>
<evidence type="ECO:0000256" key="9">
    <source>
        <dbReference type="PROSITE-ProRule" id="PRU10141"/>
    </source>
</evidence>
<evidence type="ECO:0000256" key="2">
    <source>
        <dbReference type="ARBA" id="ARBA00012513"/>
    </source>
</evidence>
<dbReference type="Gene3D" id="2.60.200.20">
    <property type="match status" value="1"/>
</dbReference>
<dbReference type="STRING" id="1890683.A0A427YMY9"/>
<accession>A0A427YMY9</accession>
<dbReference type="Gene3D" id="3.30.200.20">
    <property type="entry name" value="Phosphorylase Kinase, domain 1"/>
    <property type="match status" value="1"/>
</dbReference>
<evidence type="ECO:0000256" key="10">
    <source>
        <dbReference type="SAM" id="MobiDB-lite"/>
    </source>
</evidence>
<dbReference type="PROSITE" id="PS00107">
    <property type="entry name" value="PROTEIN_KINASE_ATP"/>
    <property type="match status" value="1"/>
</dbReference>
<evidence type="ECO:0000256" key="6">
    <source>
        <dbReference type="ARBA" id="ARBA00022840"/>
    </source>
</evidence>